<evidence type="ECO:0000256" key="11">
    <source>
        <dbReference type="ARBA" id="ARBA00022838"/>
    </source>
</evidence>
<evidence type="ECO:0000256" key="9">
    <source>
        <dbReference type="ARBA" id="ARBA00022776"/>
    </source>
</evidence>
<keyword evidence="22" id="KW-1185">Reference proteome</keyword>
<evidence type="ECO:0000256" key="6">
    <source>
        <dbReference type="ARBA" id="ARBA00022490"/>
    </source>
</evidence>
<accession>G8Y1C9</accession>
<dbReference type="GO" id="GO:0051301">
    <property type="term" value="P:cell division"/>
    <property type="evidence" value="ECO:0007669"/>
    <property type="project" value="UniProtKB-KW"/>
</dbReference>
<feature type="coiled-coil region" evidence="19">
    <location>
        <begin position="198"/>
        <end position="235"/>
    </location>
</feature>
<keyword evidence="5" id="KW-0158">Chromosome</keyword>
<evidence type="ECO:0000256" key="1">
    <source>
        <dbReference type="ARBA" id="ARBA00004123"/>
    </source>
</evidence>
<dbReference type="HOGENOM" id="CLU_085450_0_0_1"/>
<organism evidence="21 22">
    <name type="scientific">Pichia sorbitophila (strain ATCC MYA-4447 / BCRC 22081 / CBS 7064 / NBRC 10061 / NRRL Y-12695)</name>
    <name type="common">Hybrid yeast</name>
    <dbReference type="NCBI Taxonomy" id="559304"/>
    <lineage>
        <taxon>Eukaryota</taxon>
        <taxon>Fungi</taxon>
        <taxon>Dikarya</taxon>
        <taxon>Ascomycota</taxon>
        <taxon>Saccharomycotina</taxon>
        <taxon>Pichiomycetes</taxon>
        <taxon>Debaryomycetaceae</taxon>
        <taxon>Millerozyma</taxon>
    </lineage>
</organism>
<dbReference type="GO" id="GO:0005876">
    <property type="term" value="C:spindle microtubule"/>
    <property type="evidence" value="ECO:0007669"/>
    <property type="project" value="InterPro"/>
</dbReference>
<reference evidence="21 22" key="1">
    <citation type="journal article" date="2012" name="G3 (Bethesda)">
        <title>Pichia sorbitophila, an interspecies yeast hybrid reveals early steps of genome resolution following polyploidization.</title>
        <authorList>
            <person name="Leh Louis V."/>
            <person name="Despons L."/>
            <person name="Friedrich A."/>
            <person name="Martin T."/>
            <person name="Durrens P."/>
            <person name="Casaregola S."/>
            <person name="Neuveglise C."/>
            <person name="Fairhead C."/>
            <person name="Marck C."/>
            <person name="Cruz J.A."/>
            <person name="Straub M.L."/>
            <person name="Kugler V."/>
            <person name="Sacerdot C."/>
            <person name="Uzunov Z."/>
            <person name="Thierry A."/>
            <person name="Weiss S."/>
            <person name="Bleykasten C."/>
            <person name="De Montigny J."/>
            <person name="Jacques N."/>
            <person name="Jung P."/>
            <person name="Lemaire M."/>
            <person name="Mallet S."/>
            <person name="Morel G."/>
            <person name="Richard G.F."/>
            <person name="Sarkar A."/>
            <person name="Savel G."/>
            <person name="Schacherer J."/>
            <person name="Seret M.L."/>
            <person name="Talla E."/>
            <person name="Samson G."/>
            <person name="Jubin C."/>
            <person name="Poulain J."/>
            <person name="Vacherie B."/>
            <person name="Barbe V."/>
            <person name="Pelletier E."/>
            <person name="Sherman D.J."/>
            <person name="Westhof E."/>
            <person name="Weissenbach J."/>
            <person name="Baret P.V."/>
            <person name="Wincker P."/>
            <person name="Gaillardin C."/>
            <person name="Dujon B."/>
            <person name="Souciet J.L."/>
        </authorList>
    </citation>
    <scope>NUCLEOTIDE SEQUENCE [LARGE SCALE GENOMIC DNA]</scope>
    <source>
        <strain evidence="22">ATCC MYA-4447 / BCRC 22081 / CBS 7064 / NBRC 10061 / NRRL Y-12695</strain>
    </source>
</reference>
<dbReference type="Pfam" id="PF08657">
    <property type="entry name" value="DASH_Spc34"/>
    <property type="match status" value="1"/>
</dbReference>
<keyword evidence="7" id="KW-0132">Cell division</keyword>
<evidence type="ECO:0000256" key="8">
    <source>
        <dbReference type="ARBA" id="ARBA00022701"/>
    </source>
</evidence>
<sequence length="295" mass="33620">MPSLSYFLDRTKQSCESLESLKFSSPGIFTNSFIKEPSITKLLKDAAGHEQALYRINKPSALSKGSNTSIHESRRNSSKENIPFSLESRPERVDGKTYFIDNSFNEFTNYHTPEGNQTHINRKRTAVSLPLVVKDTSKTAEGDTPGSVDHTSHNKLIPQEILQSTKVDELCEYLTDLITKYPNLIEDETESDAQGRIVRDLKAQHAEYATLVKEIEELEEVISEQKKQFNFYNINLSDKSSLSPSRRHQQDSSEDAEVQPSEESLKEVDIDELIRQEEEEIAAYEEDLTKRQISN</sequence>
<evidence type="ECO:0000256" key="12">
    <source>
        <dbReference type="ARBA" id="ARBA00023054"/>
    </source>
</evidence>
<keyword evidence="11" id="KW-0995">Kinetochore</keyword>
<comment type="similarity">
    <text evidence="4">Belongs to the DASH complex SPC34 family.</text>
</comment>
<evidence type="ECO:0000256" key="10">
    <source>
        <dbReference type="ARBA" id="ARBA00022829"/>
    </source>
</evidence>
<evidence type="ECO:0000256" key="14">
    <source>
        <dbReference type="ARBA" id="ARBA00023242"/>
    </source>
</evidence>
<dbReference type="EMBL" id="FO082046">
    <property type="protein sequence ID" value="CCE86632.1"/>
    <property type="molecule type" value="Genomic_DNA"/>
</dbReference>
<gene>
    <name evidence="21" type="primary">Piso0_005133</name>
    <name evidence="21" type="ORF">GNLVRS01_PISO0N08527g</name>
</gene>
<evidence type="ECO:0000256" key="18">
    <source>
        <dbReference type="ARBA" id="ARBA00044346"/>
    </source>
</evidence>
<dbReference type="InParanoid" id="G8Y1C9"/>
<evidence type="ECO:0000256" key="4">
    <source>
        <dbReference type="ARBA" id="ARBA00008491"/>
    </source>
</evidence>
<evidence type="ECO:0000256" key="17">
    <source>
        <dbReference type="ARBA" id="ARBA00044112"/>
    </source>
</evidence>
<evidence type="ECO:0000256" key="16">
    <source>
        <dbReference type="ARBA" id="ARBA00023328"/>
    </source>
</evidence>
<evidence type="ECO:0000256" key="7">
    <source>
        <dbReference type="ARBA" id="ARBA00022618"/>
    </source>
</evidence>
<keyword evidence="14" id="KW-0539">Nucleus</keyword>
<dbReference type="GO" id="GO:0042729">
    <property type="term" value="C:DASH complex"/>
    <property type="evidence" value="ECO:0007669"/>
    <property type="project" value="InterPro"/>
</dbReference>
<dbReference type="OMA" id="QTERWIF"/>
<evidence type="ECO:0000256" key="2">
    <source>
        <dbReference type="ARBA" id="ARBA00004186"/>
    </source>
</evidence>
<comment type="subcellular location">
    <subcellularLocation>
        <location evidence="3">Chromosome</location>
        <location evidence="3">Centromere</location>
        <location evidence="3">Kinetochore</location>
    </subcellularLocation>
    <subcellularLocation>
        <location evidence="2">Cytoplasm</location>
        <location evidence="2">Cytoskeleton</location>
        <location evidence="2">Spindle</location>
    </subcellularLocation>
    <subcellularLocation>
        <location evidence="1">Nucleus</location>
    </subcellularLocation>
</comment>
<evidence type="ECO:0000313" key="22">
    <source>
        <dbReference type="Proteomes" id="UP000005222"/>
    </source>
</evidence>
<evidence type="ECO:0000256" key="20">
    <source>
        <dbReference type="SAM" id="MobiDB-lite"/>
    </source>
</evidence>
<evidence type="ECO:0000256" key="5">
    <source>
        <dbReference type="ARBA" id="ARBA00022454"/>
    </source>
</evidence>
<dbReference type="InterPro" id="IPR013966">
    <property type="entry name" value="Spc34"/>
</dbReference>
<evidence type="ECO:0000313" key="21">
    <source>
        <dbReference type="EMBL" id="CCE86632.1"/>
    </source>
</evidence>
<name>G8Y1C9_PICSO</name>
<keyword evidence="16" id="KW-0137">Centromere</keyword>
<feature type="region of interest" description="Disordered" evidence="20">
    <location>
        <begin position="58"/>
        <end position="86"/>
    </location>
</feature>
<evidence type="ECO:0000256" key="3">
    <source>
        <dbReference type="ARBA" id="ARBA00004629"/>
    </source>
</evidence>
<dbReference type="eggNOG" id="ENOG502R89W">
    <property type="taxonomic scope" value="Eukaryota"/>
</dbReference>
<keyword evidence="8" id="KW-0493">Microtubule</keyword>
<protein>
    <recommendedName>
        <fullName evidence="17">DASH complex subunit SPC34</fullName>
    </recommendedName>
    <alternativeName>
        <fullName evidence="18">Outer kinetochore protein SPC34</fullName>
    </alternativeName>
</protein>
<dbReference type="GO" id="GO:0008608">
    <property type="term" value="P:attachment of spindle microtubules to kinetochore"/>
    <property type="evidence" value="ECO:0007669"/>
    <property type="project" value="InterPro"/>
</dbReference>
<keyword evidence="10" id="KW-0159">Chromosome partition</keyword>
<keyword evidence="13" id="KW-0206">Cytoskeleton</keyword>
<dbReference type="Proteomes" id="UP000005222">
    <property type="component" value="Chromosome N"/>
</dbReference>
<feature type="compositionally biased region" description="Basic and acidic residues" evidence="20">
    <location>
        <begin position="263"/>
        <end position="272"/>
    </location>
</feature>
<dbReference type="AlphaFoldDB" id="G8Y1C9"/>
<keyword evidence="15" id="KW-0131">Cell cycle</keyword>
<proteinExistence type="inferred from homology"/>
<keyword evidence="6" id="KW-0963">Cytoplasm</keyword>
<keyword evidence="12 19" id="KW-0175">Coiled coil</keyword>
<evidence type="ECO:0000256" key="13">
    <source>
        <dbReference type="ARBA" id="ARBA00023212"/>
    </source>
</evidence>
<dbReference type="OrthoDB" id="10016597at2759"/>
<evidence type="ECO:0000256" key="15">
    <source>
        <dbReference type="ARBA" id="ARBA00023306"/>
    </source>
</evidence>
<dbReference type="STRING" id="559304.G8Y1C9"/>
<evidence type="ECO:0000256" key="19">
    <source>
        <dbReference type="SAM" id="Coils"/>
    </source>
</evidence>
<feature type="region of interest" description="Disordered" evidence="20">
    <location>
        <begin position="240"/>
        <end position="272"/>
    </location>
</feature>
<keyword evidence="9" id="KW-0498">Mitosis</keyword>